<dbReference type="InterPro" id="IPR043502">
    <property type="entry name" value="DNA/RNA_pol_sf"/>
</dbReference>
<dbReference type="Gene3D" id="3.10.10.10">
    <property type="entry name" value="HIV Type 1 Reverse Transcriptase, subunit A, domain 1"/>
    <property type="match status" value="1"/>
</dbReference>
<dbReference type="InterPro" id="IPR043128">
    <property type="entry name" value="Rev_trsase/Diguanyl_cyclase"/>
</dbReference>
<organism evidence="2 3">
    <name type="scientific">Mikania micrantha</name>
    <name type="common">bitter vine</name>
    <dbReference type="NCBI Taxonomy" id="192012"/>
    <lineage>
        <taxon>Eukaryota</taxon>
        <taxon>Viridiplantae</taxon>
        <taxon>Streptophyta</taxon>
        <taxon>Embryophyta</taxon>
        <taxon>Tracheophyta</taxon>
        <taxon>Spermatophyta</taxon>
        <taxon>Magnoliopsida</taxon>
        <taxon>eudicotyledons</taxon>
        <taxon>Gunneridae</taxon>
        <taxon>Pentapetalae</taxon>
        <taxon>asterids</taxon>
        <taxon>campanulids</taxon>
        <taxon>Asterales</taxon>
        <taxon>Asteraceae</taxon>
        <taxon>Asteroideae</taxon>
        <taxon>Heliantheae alliance</taxon>
        <taxon>Eupatorieae</taxon>
        <taxon>Mikania</taxon>
    </lineage>
</organism>
<dbReference type="CDD" id="cd01647">
    <property type="entry name" value="RT_LTR"/>
    <property type="match status" value="1"/>
</dbReference>
<evidence type="ECO:0000313" key="2">
    <source>
        <dbReference type="EMBL" id="KAD7116997.1"/>
    </source>
</evidence>
<feature type="domain" description="Reverse transcriptase" evidence="1">
    <location>
        <begin position="1"/>
        <end position="177"/>
    </location>
</feature>
<name>A0A5N6PV73_9ASTR</name>
<dbReference type="PROSITE" id="PS50878">
    <property type="entry name" value="RT_POL"/>
    <property type="match status" value="1"/>
</dbReference>
<dbReference type="OrthoDB" id="101614at2759"/>
<accession>A0A5N6PV73</accession>
<dbReference type="InterPro" id="IPR053134">
    <property type="entry name" value="RNA-dir_DNA_polymerase"/>
</dbReference>
<comment type="caution">
    <text evidence="2">The sequence shown here is derived from an EMBL/GenBank/DDBJ whole genome shotgun (WGS) entry which is preliminary data.</text>
</comment>
<gene>
    <name evidence="2" type="ORF">E3N88_04265</name>
</gene>
<dbReference type="InterPro" id="IPR000477">
    <property type="entry name" value="RT_dom"/>
</dbReference>
<proteinExistence type="predicted"/>
<dbReference type="PANTHER" id="PTHR24559:SF431">
    <property type="entry name" value="RNA-DIRECTED DNA POLYMERASE HOMOLOG"/>
    <property type="match status" value="1"/>
</dbReference>
<dbReference type="SUPFAM" id="SSF56672">
    <property type="entry name" value="DNA/RNA polymerases"/>
    <property type="match status" value="1"/>
</dbReference>
<dbReference type="AlphaFoldDB" id="A0A5N6PV73"/>
<dbReference type="Proteomes" id="UP000326396">
    <property type="component" value="Linkage Group LG10"/>
</dbReference>
<keyword evidence="3" id="KW-1185">Reference proteome</keyword>
<dbReference type="Pfam" id="PF00078">
    <property type="entry name" value="RVT_1"/>
    <property type="match status" value="1"/>
</dbReference>
<dbReference type="Gene3D" id="3.30.70.270">
    <property type="match status" value="1"/>
</dbReference>
<dbReference type="EMBL" id="SZYD01000002">
    <property type="protein sequence ID" value="KAD7116997.1"/>
    <property type="molecule type" value="Genomic_DNA"/>
</dbReference>
<evidence type="ECO:0000259" key="1">
    <source>
        <dbReference type="PROSITE" id="PS50878"/>
    </source>
</evidence>
<reference evidence="2 3" key="1">
    <citation type="submission" date="2019-05" db="EMBL/GenBank/DDBJ databases">
        <title>Mikania micrantha, genome provides insights into the molecular mechanism of rapid growth.</title>
        <authorList>
            <person name="Liu B."/>
        </authorList>
    </citation>
    <scope>NUCLEOTIDE SEQUENCE [LARGE SCALE GENOMIC DNA]</scope>
    <source>
        <strain evidence="2">NLD-2019</strain>
        <tissue evidence="2">Leaf</tissue>
    </source>
</reference>
<evidence type="ECO:0000313" key="3">
    <source>
        <dbReference type="Proteomes" id="UP000326396"/>
    </source>
</evidence>
<sequence>MIREVKFPSWLANVVVVQKKNGKWRVCVDYTDLNKACPKDAFPLPHIDSMVDATVGHEMLTFMDASAGFQQIQMELSDQEDTTFMTPTGIYCYTAMPFGLKNAGATYQRLVNMMFKEKLGDTMEVYIDDMVVKSKITENHLKDLRESFGILDHYNMKLNPSKCHFGVRLGKFMGYMVTKR</sequence>
<protein>
    <recommendedName>
        <fullName evidence="1">Reverse transcriptase domain-containing protein</fullName>
    </recommendedName>
</protein>
<dbReference type="PANTHER" id="PTHR24559">
    <property type="entry name" value="TRANSPOSON TY3-I GAG-POL POLYPROTEIN"/>
    <property type="match status" value="1"/>
</dbReference>